<feature type="chain" id="PRO_5021015707" evidence="2">
    <location>
        <begin position="22"/>
        <end position="128"/>
    </location>
</feature>
<reference evidence="3 4" key="1">
    <citation type="submission" date="2019-02" db="EMBL/GenBank/DDBJ databases">
        <title>Genome sequencing of the rare red list fungi Phellinidium pouzarii.</title>
        <authorList>
            <person name="Buettner E."/>
            <person name="Kellner H."/>
        </authorList>
    </citation>
    <scope>NUCLEOTIDE SEQUENCE [LARGE SCALE GENOMIC DNA]</scope>
    <source>
        <strain evidence="3 4">DSM 108285</strain>
    </source>
</reference>
<dbReference type="EMBL" id="SGPK01000140">
    <property type="protein sequence ID" value="THH07500.1"/>
    <property type="molecule type" value="Genomic_DNA"/>
</dbReference>
<feature type="region of interest" description="Disordered" evidence="1">
    <location>
        <begin position="69"/>
        <end position="112"/>
    </location>
</feature>
<comment type="caution">
    <text evidence="3">The sequence shown here is derived from an EMBL/GenBank/DDBJ whole genome shotgun (WGS) entry which is preliminary data.</text>
</comment>
<gene>
    <name evidence="3" type="ORF">EW145_g3342</name>
</gene>
<protein>
    <submittedName>
        <fullName evidence="3">Uncharacterized protein</fullName>
    </submittedName>
</protein>
<accession>A0A4S4LCT6</accession>
<organism evidence="3 4">
    <name type="scientific">Phellinidium pouzarii</name>
    <dbReference type="NCBI Taxonomy" id="167371"/>
    <lineage>
        <taxon>Eukaryota</taxon>
        <taxon>Fungi</taxon>
        <taxon>Dikarya</taxon>
        <taxon>Basidiomycota</taxon>
        <taxon>Agaricomycotina</taxon>
        <taxon>Agaricomycetes</taxon>
        <taxon>Hymenochaetales</taxon>
        <taxon>Hymenochaetaceae</taxon>
        <taxon>Phellinidium</taxon>
    </lineage>
</organism>
<dbReference type="AlphaFoldDB" id="A0A4S4LCT6"/>
<proteinExistence type="predicted"/>
<keyword evidence="4" id="KW-1185">Reference proteome</keyword>
<evidence type="ECO:0000256" key="2">
    <source>
        <dbReference type="SAM" id="SignalP"/>
    </source>
</evidence>
<evidence type="ECO:0000313" key="4">
    <source>
        <dbReference type="Proteomes" id="UP000308199"/>
    </source>
</evidence>
<dbReference type="Proteomes" id="UP000308199">
    <property type="component" value="Unassembled WGS sequence"/>
</dbReference>
<feature type="compositionally biased region" description="Polar residues" evidence="1">
    <location>
        <begin position="85"/>
        <end position="97"/>
    </location>
</feature>
<name>A0A4S4LCT6_9AGAM</name>
<feature type="signal peptide" evidence="2">
    <location>
        <begin position="1"/>
        <end position="21"/>
    </location>
</feature>
<evidence type="ECO:0000256" key="1">
    <source>
        <dbReference type="SAM" id="MobiDB-lite"/>
    </source>
</evidence>
<sequence length="128" mass="14001">MALSPLKLLSLIPALLQLLNAKLSMTSPDPLLKPTPGFRLLNFISPRPHNPVCPTPIILLRTPSFLMHATQRPSRTPPPASRTAFPSTVTSSASLSHTRTRPSCARGSSRGPVILRTQRARFRYPSAQ</sequence>
<evidence type="ECO:0000313" key="3">
    <source>
        <dbReference type="EMBL" id="THH07500.1"/>
    </source>
</evidence>
<keyword evidence="2" id="KW-0732">Signal</keyword>